<name>A0A377XSH3_KLEPN</name>
<accession>A0A377XSH3</accession>
<sequence>MFNDVIVYDRYGPPAAVLTLKRLPLAPLAGGRVRVRMRFAPVNPSDLIPVTGAYRHRTRLPAVAGYEGLGEVVAAPYGSRLCVGQRVLPLRGGGTWQRFIDLDETWLVPVPPAVDDLLAARGYINPLTAMLMLKRWPVAGKHLVLTAASSSCASLLGQWALAMGAPLGERIIRSPAASGAPGTGRDLSDPRYLPGADGEGQPAQRSGV</sequence>
<feature type="region of interest" description="Disordered" evidence="3">
    <location>
        <begin position="174"/>
        <end position="208"/>
    </location>
</feature>
<reference evidence="5 6" key="1">
    <citation type="submission" date="2018-06" db="EMBL/GenBank/DDBJ databases">
        <authorList>
            <consortium name="Pathogen Informatics"/>
            <person name="Doyle S."/>
        </authorList>
    </citation>
    <scope>NUCLEOTIDE SEQUENCE [LARGE SCALE GENOMIC DNA]</scope>
    <source>
        <strain evidence="5 6">NCTC5047</strain>
    </source>
</reference>
<evidence type="ECO:0000313" key="5">
    <source>
        <dbReference type="EMBL" id="STT86177.1"/>
    </source>
</evidence>
<dbReference type="Pfam" id="PF08240">
    <property type="entry name" value="ADH_N"/>
    <property type="match status" value="1"/>
</dbReference>
<gene>
    <name evidence="5" type="ORF">NCTC5047_07274</name>
</gene>
<proteinExistence type="predicted"/>
<organism evidence="5 6">
    <name type="scientific">Klebsiella pneumoniae</name>
    <dbReference type="NCBI Taxonomy" id="573"/>
    <lineage>
        <taxon>Bacteria</taxon>
        <taxon>Pseudomonadati</taxon>
        <taxon>Pseudomonadota</taxon>
        <taxon>Gammaproteobacteria</taxon>
        <taxon>Enterobacterales</taxon>
        <taxon>Enterobacteriaceae</taxon>
        <taxon>Klebsiella/Raoultella group</taxon>
        <taxon>Klebsiella</taxon>
        <taxon>Klebsiella pneumoniae complex</taxon>
    </lineage>
</organism>
<dbReference type="InterPro" id="IPR013154">
    <property type="entry name" value="ADH-like_N"/>
</dbReference>
<dbReference type="Proteomes" id="UP000254340">
    <property type="component" value="Unassembled WGS sequence"/>
</dbReference>
<evidence type="ECO:0000256" key="3">
    <source>
        <dbReference type="SAM" id="MobiDB-lite"/>
    </source>
</evidence>
<evidence type="ECO:0000259" key="4">
    <source>
        <dbReference type="Pfam" id="PF08240"/>
    </source>
</evidence>
<feature type="domain" description="Alcohol dehydrogenase-like N-terminal" evidence="4">
    <location>
        <begin position="31"/>
        <end position="111"/>
    </location>
</feature>
<dbReference type="Gene3D" id="3.90.180.10">
    <property type="entry name" value="Medium-chain alcohol dehydrogenases, catalytic domain"/>
    <property type="match status" value="1"/>
</dbReference>
<evidence type="ECO:0000313" key="6">
    <source>
        <dbReference type="Proteomes" id="UP000254340"/>
    </source>
</evidence>
<keyword evidence="1" id="KW-0521">NADP</keyword>
<dbReference type="AlphaFoldDB" id="A0A377XSH3"/>
<dbReference type="SUPFAM" id="SSF50129">
    <property type="entry name" value="GroES-like"/>
    <property type="match status" value="1"/>
</dbReference>
<dbReference type="InterPro" id="IPR051034">
    <property type="entry name" value="Mito_Enoyl-ACP_Reductase"/>
</dbReference>
<keyword evidence="2" id="KW-0560">Oxidoreductase</keyword>
<dbReference type="PANTHER" id="PTHR43981">
    <property type="entry name" value="ENOYL-[ACYL-CARRIER-PROTEIN] REDUCTASE, MITOCHONDRIAL"/>
    <property type="match status" value="1"/>
</dbReference>
<evidence type="ECO:0000256" key="1">
    <source>
        <dbReference type="ARBA" id="ARBA00022857"/>
    </source>
</evidence>
<dbReference type="EMBL" id="UGLH01000006">
    <property type="protein sequence ID" value="STT86177.1"/>
    <property type="molecule type" value="Genomic_DNA"/>
</dbReference>
<dbReference type="GO" id="GO:0016491">
    <property type="term" value="F:oxidoreductase activity"/>
    <property type="evidence" value="ECO:0007669"/>
    <property type="project" value="UniProtKB-KW"/>
</dbReference>
<evidence type="ECO:0000256" key="2">
    <source>
        <dbReference type="ARBA" id="ARBA00023002"/>
    </source>
</evidence>
<dbReference type="PANTHER" id="PTHR43981:SF2">
    <property type="entry name" value="ENOYL-[ACYL-CARRIER-PROTEIN] REDUCTASE, MITOCHONDRIAL"/>
    <property type="match status" value="1"/>
</dbReference>
<protein>
    <submittedName>
        <fullName evidence="5">Oxidoreductase</fullName>
    </submittedName>
</protein>
<dbReference type="GO" id="GO:0006631">
    <property type="term" value="P:fatty acid metabolic process"/>
    <property type="evidence" value="ECO:0007669"/>
    <property type="project" value="TreeGrafter"/>
</dbReference>
<dbReference type="InterPro" id="IPR011032">
    <property type="entry name" value="GroES-like_sf"/>
</dbReference>
<dbReference type="Gene3D" id="3.40.50.720">
    <property type="entry name" value="NAD(P)-binding Rossmann-like Domain"/>
    <property type="match status" value="1"/>
</dbReference>